<keyword evidence="4" id="KW-1185">Reference proteome</keyword>
<dbReference type="EMBL" id="CAOQHR010000007">
    <property type="protein sequence ID" value="CAI6337250.1"/>
    <property type="molecule type" value="Genomic_DNA"/>
</dbReference>
<sequence>MKTFAILSLVAAVMAKTDYAGCTSSAVGASLLWYVPESGEICKQLDCGGGRAPPKTNVPGCAAYEGTETYTPSFIPNYGQATATPEVKPTTSSAPGVSSAYNAISSVPSSAAAPSSSAPAVTSAPTYSTAIIGTAIPVPSGNGTAGNGTSVNAPKPTQSGALSPNAAGVVGVAQGVVAVAVGVFGVMML</sequence>
<organism evidence="3 4">
    <name type="scientific">Periconia digitata</name>
    <dbReference type="NCBI Taxonomy" id="1303443"/>
    <lineage>
        <taxon>Eukaryota</taxon>
        <taxon>Fungi</taxon>
        <taxon>Dikarya</taxon>
        <taxon>Ascomycota</taxon>
        <taxon>Pezizomycotina</taxon>
        <taxon>Dothideomycetes</taxon>
        <taxon>Pleosporomycetidae</taxon>
        <taxon>Pleosporales</taxon>
        <taxon>Massarineae</taxon>
        <taxon>Periconiaceae</taxon>
        <taxon>Periconia</taxon>
    </lineage>
</organism>
<evidence type="ECO:0000256" key="1">
    <source>
        <dbReference type="SAM" id="Phobius"/>
    </source>
</evidence>
<protein>
    <submittedName>
        <fullName evidence="3">Uncharacterized protein</fullName>
    </submittedName>
</protein>
<feature type="transmembrane region" description="Helical" evidence="1">
    <location>
        <begin position="166"/>
        <end position="187"/>
    </location>
</feature>
<evidence type="ECO:0000313" key="3">
    <source>
        <dbReference type="EMBL" id="CAI6337250.1"/>
    </source>
</evidence>
<dbReference type="AlphaFoldDB" id="A0A9W4XQS6"/>
<evidence type="ECO:0000256" key="2">
    <source>
        <dbReference type="SAM" id="SignalP"/>
    </source>
</evidence>
<dbReference type="Proteomes" id="UP001152607">
    <property type="component" value="Unassembled WGS sequence"/>
</dbReference>
<comment type="caution">
    <text evidence="3">The sequence shown here is derived from an EMBL/GenBank/DDBJ whole genome shotgun (WGS) entry which is preliminary data.</text>
</comment>
<name>A0A9W4XQS6_9PLEO</name>
<feature type="chain" id="PRO_5040848543" evidence="2">
    <location>
        <begin position="16"/>
        <end position="189"/>
    </location>
</feature>
<proteinExistence type="predicted"/>
<gene>
    <name evidence="3" type="ORF">PDIGIT_LOCUS10359</name>
</gene>
<keyword evidence="2" id="KW-0732">Signal</keyword>
<dbReference type="OrthoDB" id="3942074at2759"/>
<evidence type="ECO:0000313" key="4">
    <source>
        <dbReference type="Proteomes" id="UP001152607"/>
    </source>
</evidence>
<reference evidence="3" key="1">
    <citation type="submission" date="2023-01" db="EMBL/GenBank/DDBJ databases">
        <authorList>
            <person name="Van Ghelder C."/>
            <person name="Rancurel C."/>
        </authorList>
    </citation>
    <scope>NUCLEOTIDE SEQUENCE</scope>
    <source>
        <strain evidence="3">CNCM I-4278</strain>
    </source>
</reference>
<keyword evidence="1" id="KW-0472">Membrane</keyword>
<accession>A0A9W4XQS6</accession>
<keyword evidence="1" id="KW-1133">Transmembrane helix</keyword>
<feature type="signal peptide" evidence="2">
    <location>
        <begin position="1"/>
        <end position="15"/>
    </location>
</feature>
<keyword evidence="1" id="KW-0812">Transmembrane</keyword>